<dbReference type="PRINTS" id="PR00984">
    <property type="entry name" value="TRNASYNTHILE"/>
</dbReference>
<sequence>MTDYKATLNLPQTDFPMRGNLAKREPDRLKAWEDSGLYQKIRERFQGRPKFILPDGPPYANGDIHIGHAVNKILKDMVIKSRTLEGFDAPYVPGWDCHGLPIELKVEAKVGKVGDKVDARAFRQACRDYAHEQVDRQRRDFKRLGVLGDWDRPYLTMDPQYEANQLRAFGKMIERGHLYKGYKPVHWCMDCRSAMAEAEVEYQDHTSPSVDVRFPVVEVADLAAHFGIDAGQIDGPAFLPIWTTTPWTLPANRAVALNADLEYGLYAVKGPEGQAFTVLPVVMMDEVIQRWGWSDPRQLAVVAGRELLKLRLQHPFLDRESPVVLGEHVTTESGTGAVHTAPGHGQEDYLMGLQYGLPMDHQVDERGVFTADAEHVAGEHVFKANPRLVALLEEKGMLLHHEKYQHSYPHCWRHKTPVIFRGTPQWFVSMDRGGMREAALKEIGQVKFTPEWGENRIRAMVENRPDWCISRQRSWGVPIALFLHRESGELHPETPRLLEEVARRVERESIDAWFELDPAELLGEQAAEYDKVTDILDVWFDSGMVHFCVLEQHEQLQFPADLFLEGSDQHRGWFQSSLLTSVAINDVAPYKGVLTHGFTVDEKGRKMSKSVGNVVAPQKVFNSMGADVLRLWVAASDYRGEIAVSDEILKRVADSYRRMRNTLRFLLANMAGFEPEQHALKPEEMLSLDRWVVARAASLQEDIRGAYDRYEFHTIYQRIHNFCVNDLGGFYLDVIKDRQYTTQADSIARRSCQTALWHIAEAMVRWLAPILSFTSEEIWSHLPGDRSESIFLETWYELPTADAGDVDWESVIAVRDEISPILERLRNEDRIGASLDARVTLYCDGELQSQLAALGEELRFALITSEARVLPASERGDEAEAASEVEGLWILAERCDHEKCVRCWHRRSDVGENSEHPEICGRCVSNVAGEGEVRRYA</sequence>
<dbReference type="PANTHER" id="PTHR42765:SF1">
    <property type="entry name" value="ISOLEUCINE--TRNA LIGASE, MITOCHONDRIAL"/>
    <property type="match status" value="1"/>
</dbReference>
<keyword evidence="6 12" id="KW-0862">Zinc</keyword>
<feature type="binding site" evidence="12">
    <location>
        <position position="923"/>
    </location>
    <ligand>
        <name>Zn(2+)</name>
        <dbReference type="ChEBI" id="CHEBI:29105"/>
    </ligand>
</feature>
<dbReference type="InterPro" id="IPR013155">
    <property type="entry name" value="M/V/L/I-tRNA-synth_anticd-bd"/>
</dbReference>
<comment type="function">
    <text evidence="10 12">Catalyzes the attachment of isoleucine to tRNA(Ile). As IleRS can inadvertently accommodate and process structurally similar amino acids such as valine, to avoid such errors it has two additional distinct tRNA(Ile)-dependent editing activities. One activity is designated as 'pretransfer' editing and involves the hydrolysis of activated Val-AMP. The other activity is designated 'posttransfer' editing and involves deacylation of mischarged Val-tRNA(Ile).</text>
</comment>
<keyword evidence="8 12" id="KW-0648">Protein biosynthesis</keyword>
<evidence type="ECO:0000256" key="1">
    <source>
        <dbReference type="ARBA" id="ARBA00006887"/>
    </source>
</evidence>
<feature type="domain" description="Aminoacyl-tRNA synthetase class Ia" evidence="13">
    <location>
        <begin position="28"/>
        <end position="644"/>
    </location>
</feature>
<feature type="binding site" evidence="12">
    <location>
        <position position="565"/>
    </location>
    <ligand>
        <name>L-isoleucyl-5'-AMP</name>
        <dbReference type="ChEBI" id="CHEBI:178002"/>
    </ligand>
</feature>
<comment type="domain">
    <text evidence="12">IleRS has two distinct active sites: one for aminoacylation and one for editing. The misactivated valine is translocated from the active site to the editing site, which sterically excludes the correctly activated isoleucine. The single editing site contains two valyl binding pockets, one specific for each substrate (Val-AMP or Val-tRNA(Ile)).</text>
</comment>
<evidence type="ECO:0000256" key="9">
    <source>
        <dbReference type="ARBA" id="ARBA00023146"/>
    </source>
</evidence>
<evidence type="ECO:0000259" key="15">
    <source>
        <dbReference type="Pfam" id="PF08264"/>
    </source>
</evidence>
<proteinExistence type="inferred from homology"/>
<dbReference type="HAMAP" id="MF_02002">
    <property type="entry name" value="Ile_tRNA_synth_type1"/>
    <property type="match status" value="1"/>
</dbReference>
<dbReference type="Gene3D" id="3.40.50.620">
    <property type="entry name" value="HUPs"/>
    <property type="match status" value="2"/>
</dbReference>
<dbReference type="InterPro" id="IPR023585">
    <property type="entry name" value="Ile-tRNA-ligase_type1"/>
</dbReference>
<evidence type="ECO:0000313" key="16">
    <source>
        <dbReference type="EMBL" id="MDQ2069379.1"/>
    </source>
</evidence>
<evidence type="ECO:0000259" key="13">
    <source>
        <dbReference type="Pfam" id="PF00133"/>
    </source>
</evidence>
<feature type="binding site" evidence="12">
    <location>
        <position position="920"/>
    </location>
    <ligand>
        <name>Zn(2+)</name>
        <dbReference type="ChEBI" id="CHEBI:29105"/>
    </ligand>
</feature>
<comment type="subunit">
    <text evidence="12">Monomer.</text>
</comment>
<feature type="domain" description="Methionyl/Valyl/Leucyl/Isoleucyl-tRNA synthetase anticodon-binding" evidence="15">
    <location>
        <begin position="689"/>
        <end position="840"/>
    </location>
</feature>
<evidence type="ECO:0000256" key="10">
    <source>
        <dbReference type="ARBA" id="ARBA00025217"/>
    </source>
</evidence>
<keyword evidence="3 12" id="KW-0436">Ligase</keyword>
<dbReference type="InterPro" id="IPR002301">
    <property type="entry name" value="Ile-tRNA-ligase"/>
</dbReference>
<dbReference type="Pfam" id="PF00133">
    <property type="entry name" value="tRNA-synt_1"/>
    <property type="match status" value="1"/>
</dbReference>
<dbReference type="InterPro" id="IPR002300">
    <property type="entry name" value="aa-tRNA-synth_Ia"/>
</dbReference>
<feature type="short sequence motif" description="'HIGH' region" evidence="12">
    <location>
        <begin position="58"/>
        <end position="68"/>
    </location>
</feature>
<dbReference type="Gene3D" id="3.90.740.10">
    <property type="entry name" value="Valyl/Leucyl/Isoleucyl-tRNA synthetase, editing domain"/>
    <property type="match status" value="1"/>
</dbReference>
<evidence type="ECO:0000256" key="3">
    <source>
        <dbReference type="ARBA" id="ARBA00022598"/>
    </source>
</evidence>
<dbReference type="InterPro" id="IPR010663">
    <property type="entry name" value="Znf_FPG/IleRS"/>
</dbReference>
<evidence type="ECO:0000256" key="2">
    <source>
        <dbReference type="ARBA" id="ARBA00022490"/>
    </source>
</evidence>
<dbReference type="NCBIfam" id="TIGR00392">
    <property type="entry name" value="ileS"/>
    <property type="match status" value="1"/>
</dbReference>
<evidence type="ECO:0000256" key="4">
    <source>
        <dbReference type="ARBA" id="ARBA00022723"/>
    </source>
</evidence>
<feature type="binding site" evidence="12">
    <location>
        <position position="609"/>
    </location>
    <ligand>
        <name>ATP</name>
        <dbReference type="ChEBI" id="CHEBI:30616"/>
    </ligand>
</feature>
<evidence type="ECO:0000256" key="12">
    <source>
        <dbReference type="HAMAP-Rule" id="MF_02002"/>
    </source>
</evidence>
<feature type="binding site" evidence="12">
    <location>
        <position position="903"/>
    </location>
    <ligand>
        <name>Zn(2+)</name>
        <dbReference type="ChEBI" id="CHEBI:29105"/>
    </ligand>
</feature>
<name>A0ABU0W5U4_9GAMM</name>
<dbReference type="Proteomes" id="UP001239019">
    <property type="component" value="Unassembled WGS sequence"/>
</dbReference>
<dbReference type="Pfam" id="PF08264">
    <property type="entry name" value="Anticodon_1"/>
    <property type="match status" value="1"/>
</dbReference>
<dbReference type="InterPro" id="IPR014729">
    <property type="entry name" value="Rossmann-like_a/b/a_fold"/>
</dbReference>
<dbReference type="Pfam" id="PF06827">
    <property type="entry name" value="zf-FPG_IleRS"/>
    <property type="match status" value="1"/>
</dbReference>
<keyword evidence="2 12" id="KW-0963">Cytoplasm</keyword>
<dbReference type="InterPro" id="IPR009008">
    <property type="entry name" value="Val/Leu/Ile-tRNA-synth_edit"/>
</dbReference>
<dbReference type="RefSeq" id="WP_306727880.1">
    <property type="nucleotide sequence ID" value="NZ_JAVDDT010000003.1"/>
</dbReference>
<keyword evidence="4 12" id="KW-0479">Metal-binding</keyword>
<dbReference type="EC" id="6.1.1.5" evidence="12"/>
<dbReference type="PANTHER" id="PTHR42765">
    <property type="entry name" value="SOLEUCYL-TRNA SYNTHETASE"/>
    <property type="match status" value="1"/>
</dbReference>
<dbReference type="EMBL" id="JAVDDT010000003">
    <property type="protein sequence ID" value="MDQ2069379.1"/>
    <property type="molecule type" value="Genomic_DNA"/>
</dbReference>
<keyword evidence="5 12" id="KW-0547">Nucleotide-binding</keyword>
<reference evidence="16 17" key="1">
    <citation type="submission" date="2023-08" db="EMBL/GenBank/DDBJ databases">
        <title>Whole-genome sequencing of halo(alkali)philic microorganisms from hypersaline lakes.</title>
        <authorList>
            <person name="Sorokin D.Y."/>
            <person name="Abbas B."/>
            <person name="Merkel A.Y."/>
        </authorList>
    </citation>
    <scope>NUCLEOTIDE SEQUENCE [LARGE SCALE GENOMIC DNA]</scope>
    <source>
        <strain evidence="16 17">AB-CW4</strain>
    </source>
</reference>
<protein>
    <recommendedName>
        <fullName evidence="12">Isoleucine--tRNA ligase</fullName>
        <ecNumber evidence="12">6.1.1.5</ecNumber>
    </recommendedName>
    <alternativeName>
        <fullName evidence="12">Isoleucyl-tRNA synthetase</fullName>
        <shortName evidence="12">IleRS</shortName>
    </alternativeName>
</protein>
<evidence type="ECO:0000256" key="6">
    <source>
        <dbReference type="ARBA" id="ARBA00022833"/>
    </source>
</evidence>
<evidence type="ECO:0000256" key="11">
    <source>
        <dbReference type="ARBA" id="ARBA00048359"/>
    </source>
</evidence>
<dbReference type="InterPro" id="IPR009080">
    <property type="entry name" value="tRNAsynth_Ia_anticodon-bd"/>
</dbReference>
<dbReference type="Gene3D" id="1.10.730.20">
    <property type="match status" value="1"/>
</dbReference>
<dbReference type="SUPFAM" id="SSF52374">
    <property type="entry name" value="Nucleotidylyl transferase"/>
    <property type="match status" value="1"/>
</dbReference>
<keyword evidence="9 12" id="KW-0030">Aminoacyl-tRNA synthetase</keyword>
<dbReference type="PROSITE" id="PS00178">
    <property type="entry name" value="AA_TRNA_LIGASE_I"/>
    <property type="match status" value="1"/>
</dbReference>
<organism evidence="16 17">
    <name type="scientific">Natronospira bacteriovora</name>
    <dbReference type="NCBI Taxonomy" id="3069753"/>
    <lineage>
        <taxon>Bacteria</taxon>
        <taxon>Pseudomonadati</taxon>
        <taxon>Pseudomonadota</taxon>
        <taxon>Gammaproteobacteria</taxon>
        <taxon>Natronospirales</taxon>
        <taxon>Natronospiraceae</taxon>
        <taxon>Natronospira</taxon>
    </lineage>
</organism>
<dbReference type="SUPFAM" id="SSF50677">
    <property type="entry name" value="ValRS/IleRS/LeuRS editing domain"/>
    <property type="match status" value="1"/>
</dbReference>
<comment type="similarity">
    <text evidence="1 12">Belongs to the class-I aminoacyl-tRNA synthetase family. IleS type 1 subfamily.</text>
</comment>
<evidence type="ECO:0000313" key="17">
    <source>
        <dbReference type="Proteomes" id="UP001239019"/>
    </source>
</evidence>
<comment type="subcellular location">
    <subcellularLocation>
        <location evidence="12">Cytoplasm</location>
    </subcellularLocation>
</comment>
<evidence type="ECO:0000256" key="7">
    <source>
        <dbReference type="ARBA" id="ARBA00022840"/>
    </source>
</evidence>
<feature type="binding site" evidence="12">
    <location>
        <position position="900"/>
    </location>
    <ligand>
        <name>Zn(2+)</name>
        <dbReference type="ChEBI" id="CHEBI:29105"/>
    </ligand>
</feature>
<feature type="short sequence motif" description="'KMSKS' region" evidence="12">
    <location>
        <begin position="606"/>
        <end position="610"/>
    </location>
</feature>
<dbReference type="CDD" id="cd00818">
    <property type="entry name" value="IleRS_core"/>
    <property type="match status" value="1"/>
</dbReference>
<comment type="caution">
    <text evidence="16">The sequence shown here is derived from an EMBL/GenBank/DDBJ whole genome shotgun (WGS) entry which is preliminary data.</text>
</comment>
<dbReference type="InterPro" id="IPR001412">
    <property type="entry name" value="aa-tRNA-synth_I_CS"/>
</dbReference>
<dbReference type="InterPro" id="IPR050081">
    <property type="entry name" value="Ile-tRNA_ligase"/>
</dbReference>
<keyword evidence="7 12" id="KW-0067">ATP-binding</keyword>
<dbReference type="InterPro" id="IPR033708">
    <property type="entry name" value="Anticodon_Ile_BEm"/>
</dbReference>
<keyword evidence="17" id="KW-1185">Reference proteome</keyword>
<evidence type="ECO:0000259" key="14">
    <source>
        <dbReference type="Pfam" id="PF06827"/>
    </source>
</evidence>
<evidence type="ECO:0000256" key="8">
    <source>
        <dbReference type="ARBA" id="ARBA00022917"/>
    </source>
</evidence>
<feature type="domain" description="Zinc finger FPG/IleRS-type" evidence="14">
    <location>
        <begin position="898"/>
        <end position="926"/>
    </location>
</feature>
<accession>A0ABU0W5U4</accession>
<dbReference type="CDD" id="cd07960">
    <property type="entry name" value="Anticodon_Ia_Ile_BEm"/>
    <property type="match status" value="1"/>
</dbReference>
<dbReference type="SUPFAM" id="SSF47323">
    <property type="entry name" value="Anticodon-binding domain of a subclass of class I aminoacyl-tRNA synthetases"/>
    <property type="match status" value="1"/>
</dbReference>
<gene>
    <name evidence="12 16" type="primary">ileS</name>
    <name evidence="16" type="ORF">RBH19_05810</name>
</gene>
<comment type="catalytic activity">
    <reaction evidence="11 12">
        <text>tRNA(Ile) + L-isoleucine + ATP = L-isoleucyl-tRNA(Ile) + AMP + diphosphate</text>
        <dbReference type="Rhea" id="RHEA:11060"/>
        <dbReference type="Rhea" id="RHEA-COMP:9666"/>
        <dbReference type="Rhea" id="RHEA-COMP:9695"/>
        <dbReference type="ChEBI" id="CHEBI:30616"/>
        <dbReference type="ChEBI" id="CHEBI:33019"/>
        <dbReference type="ChEBI" id="CHEBI:58045"/>
        <dbReference type="ChEBI" id="CHEBI:78442"/>
        <dbReference type="ChEBI" id="CHEBI:78528"/>
        <dbReference type="ChEBI" id="CHEBI:456215"/>
        <dbReference type="EC" id="6.1.1.5"/>
    </reaction>
</comment>
<comment type="cofactor">
    <cofactor evidence="12">
        <name>Zn(2+)</name>
        <dbReference type="ChEBI" id="CHEBI:29105"/>
    </cofactor>
    <text evidence="12">Binds 1 zinc ion per subunit.</text>
</comment>
<evidence type="ECO:0000256" key="5">
    <source>
        <dbReference type="ARBA" id="ARBA00022741"/>
    </source>
</evidence>
<dbReference type="GO" id="GO:0004822">
    <property type="term" value="F:isoleucine-tRNA ligase activity"/>
    <property type="evidence" value="ECO:0007669"/>
    <property type="project" value="UniProtKB-EC"/>
</dbReference>